<dbReference type="KEGG" id="spu:115921394"/>
<dbReference type="InterPro" id="IPR019080">
    <property type="entry name" value="YqaJ_viral_recombinase"/>
</dbReference>
<evidence type="ECO:0000313" key="7">
    <source>
        <dbReference type="EnsemblMetazoa" id="XP_030834709"/>
    </source>
</evidence>
<organism evidence="7 8">
    <name type="scientific">Strongylocentrotus purpuratus</name>
    <name type="common">Purple sea urchin</name>
    <dbReference type="NCBI Taxonomy" id="7668"/>
    <lineage>
        <taxon>Eukaryota</taxon>
        <taxon>Metazoa</taxon>
        <taxon>Echinodermata</taxon>
        <taxon>Eleutherozoa</taxon>
        <taxon>Echinozoa</taxon>
        <taxon>Echinoidea</taxon>
        <taxon>Euechinoidea</taxon>
        <taxon>Echinacea</taxon>
        <taxon>Camarodonta</taxon>
        <taxon>Echinidea</taxon>
        <taxon>Strongylocentrotidae</taxon>
        <taxon>Strongylocentrotus</taxon>
    </lineage>
</organism>
<dbReference type="OMA" id="ITASHMH"/>
<keyword evidence="8" id="KW-1185">Reference proteome</keyword>
<protein>
    <recommendedName>
        <fullName evidence="9">SWIM-type domain-containing protein</fullName>
    </recommendedName>
</protein>
<dbReference type="OrthoDB" id="10005682at2759"/>
<dbReference type="InterPro" id="IPR011011">
    <property type="entry name" value="Znf_FYVE_PHD"/>
</dbReference>
<keyword evidence="1" id="KW-0479">Metal-binding</keyword>
<dbReference type="CDD" id="cd15505">
    <property type="entry name" value="PHD_ING"/>
    <property type="match status" value="1"/>
</dbReference>
<dbReference type="PANTHER" id="PTHR47526:SF3">
    <property type="entry name" value="PHD-TYPE DOMAIN-CONTAINING PROTEIN"/>
    <property type="match status" value="1"/>
</dbReference>
<dbReference type="GeneID" id="115921394"/>
<dbReference type="InterPro" id="IPR013083">
    <property type="entry name" value="Znf_RING/FYVE/PHD"/>
</dbReference>
<evidence type="ECO:0000256" key="1">
    <source>
        <dbReference type="ARBA" id="ARBA00022723"/>
    </source>
</evidence>
<dbReference type="InterPro" id="IPR019787">
    <property type="entry name" value="Znf_PHD-finger"/>
</dbReference>
<sequence length="584" mass="66837">MSFNYTEQLSYDARHRYKVKLDSVGLEKCPYKHPADVWIDDPKAWPRIEYADVYCYLVESHGPFSHATMKNYRSLEAHQQFQSGWVQTVYHQVTSKGFIIFSAAVKPSQRLNDAAHSPWVATDNTGQVVAAHCTCMAGLGESCSHVAAVLFKVEAAVRLGYTTQACTDVACQWNNRFVSNVEPAKIRNIKFYKEKAKDSIKKDSVKKRKWSHCTKDEEDAFISSLMETDKKPVGLSLFEGLPCHLFKRNPAMTPQRKLPAPLPAPLRSYYTQSTELQPQKFTDLHQITISKEEIVEIEKATEKQADSVVWHDQRAGRITASRVYDVLHTNQDNPAKSVLLSITNPNIAPINTASLKYGRDNESHVLEEYSRTCSHNDIKITHTGLRLDAERHWLGASADGLVECSCHGKGVIEIKCPYSARSMSREEYLKSEYCCLDANSNLKYGHRYYDQVQMQMRVYNVDYCTFIIKVGKELMINQVQYNDFYVHAVVSKLEKFWRANIICELVTRVVEIRKSKEDVKKMDGDTLFCYCQEPYNQNDDSPDNVMVGCDGAKCKYEWVHLRCIVPKRKTVPKGKWYCKGCKNA</sequence>
<dbReference type="SUPFAM" id="SSF57903">
    <property type="entry name" value="FYVE/PHD zinc finger"/>
    <property type="match status" value="1"/>
</dbReference>
<dbReference type="InterPro" id="IPR001965">
    <property type="entry name" value="Znf_PHD"/>
</dbReference>
<evidence type="ECO:0008006" key="9">
    <source>
        <dbReference type="Google" id="ProtNLM"/>
    </source>
</evidence>
<accession>A0A7M7ND37</accession>
<evidence type="ECO:0000259" key="6">
    <source>
        <dbReference type="PROSITE" id="PS50966"/>
    </source>
</evidence>
<dbReference type="PROSITE" id="PS50966">
    <property type="entry name" value="ZF_SWIM"/>
    <property type="match status" value="1"/>
</dbReference>
<dbReference type="RefSeq" id="XP_030834709.1">
    <property type="nucleotide sequence ID" value="XM_030978849.1"/>
</dbReference>
<dbReference type="GO" id="GO:0008270">
    <property type="term" value="F:zinc ion binding"/>
    <property type="evidence" value="ECO:0007669"/>
    <property type="project" value="UniProtKB-KW"/>
</dbReference>
<dbReference type="EnsemblMetazoa" id="XM_030978849">
    <property type="protein sequence ID" value="XP_030834709"/>
    <property type="gene ID" value="LOC115921394"/>
</dbReference>
<evidence type="ECO:0000313" key="8">
    <source>
        <dbReference type="Proteomes" id="UP000007110"/>
    </source>
</evidence>
<dbReference type="AlphaFoldDB" id="A0A7M7ND37"/>
<feature type="domain" description="SWIM-type" evidence="6">
    <location>
        <begin position="118"/>
        <end position="154"/>
    </location>
</feature>
<dbReference type="SMART" id="SM00249">
    <property type="entry name" value="PHD"/>
    <property type="match status" value="1"/>
</dbReference>
<evidence type="ECO:0000259" key="5">
    <source>
        <dbReference type="PROSITE" id="PS50016"/>
    </source>
</evidence>
<keyword evidence="2 4" id="KW-0863">Zinc-finger</keyword>
<dbReference type="InterPro" id="IPR011335">
    <property type="entry name" value="Restrct_endonuc-II-like"/>
</dbReference>
<dbReference type="SUPFAM" id="SSF52980">
    <property type="entry name" value="Restriction endonuclease-like"/>
    <property type="match status" value="1"/>
</dbReference>
<dbReference type="Proteomes" id="UP000007110">
    <property type="component" value="Unassembled WGS sequence"/>
</dbReference>
<dbReference type="InterPro" id="IPR019786">
    <property type="entry name" value="Zinc_finger_PHD-type_CS"/>
</dbReference>
<reference evidence="8" key="1">
    <citation type="submission" date="2015-02" db="EMBL/GenBank/DDBJ databases">
        <title>Genome sequencing for Strongylocentrotus purpuratus.</title>
        <authorList>
            <person name="Murali S."/>
            <person name="Liu Y."/>
            <person name="Vee V."/>
            <person name="English A."/>
            <person name="Wang M."/>
            <person name="Skinner E."/>
            <person name="Han Y."/>
            <person name="Muzny D.M."/>
            <person name="Worley K.C."/>
            <person name="Gibbs R.A."/>
        </authorList>
    </citation>
    <scope>NUCLEOTIDE SEQUENCE</scope>
</reference>
<evidence type="ECO:0000256" key="3">
    <source>
        <dbReference type="ARBA" id="ARBA00022833"/>
    </source>
</evidence>
<keyword evidence="3" id="KW-0862">Zinc</keyword>
<dbReference type="Pfam" id="PF09588">
    <property type="entry name" value="YqaJ"/>
    <property type="match status" value="1"/>
</dbReference>
<dbReference type="InterPro" id="IPR011604">
    <property type="entry name" value="PDDEXK-like_dom_sf"/>
</dbReference>
<dbReference type="InterPro" id="IPR007527">
    <property type="entry name" value="Znf_SWIM"/>
</dbReference>
<feature type="domain" description="PHD-type" evidence="5">
    <location>
        <begin position="526"/>
        <end position="584"/>
    </location>
</feature>
<dbReference type="PROSITE" id="PS01359">
    <property type="entry name" value="ZF_PHD_1"/>
    <property type="match status" value="1"/>
</dbReference>
<dbReference type="InParanoid" id="A0A7M7ND37"/>
<dbReference type="CDD" id="cd22343">
    <property type="entry name" value="PDDEXK_lambda_exonuclease-like"/>
    <property type="match status" value="1"/>
</dbReference>
<name>A0A7M7ND37_STRPU</name>
<evidence type="ECO:0000256" key="4">
    <source>
        <dbReference type="PROSITE-ProRule" id="PRU00325"/>
    </source>
</evidence>
<dbReference type="PANTHER" id="PTHR47526">
    <property type="entry name" value="ATP-DEPENDENT DNA HELICASE"/>
    <property type="match status" value="1"/>
</dbReference>
<dbReference type="PROSITE" id="PS50016">
    <property type="entry name" value="ZF_PHD_2"/>
    <property type="match status" value="1"/>
</dbReference>
<dbReference type="Gene3D" id="3.90.320.10">
    <property type="match status" value="1"/>
</dbReference>
<evidence type="ECO:0000256" key="2">
    <source>
        <dbReference type="ARBA" id="ARBA00022771"/>
    </source>
</evidence>
<proteinExistence type="predicted"/>
<dbReference type="Gene3D" id="3.30.40.10">
    <property type="entry name" value="Zinc/RING finger domain, C3HC4 (zinc finger)"/>
    <property type="match status" value="1"/>
</dbReference>
<dbReference type="GO" id="GO:0006281">
    <property type="term" value="P:DNA repair"/>
    <property type="evidence" value="ECO:0007669"/>
    <property type="project" value="UniProtKB-ARBA"/>
</dbReference>
<reference evidence="7" key="2">
    <citation type="submission" date="2021-01" db="UniProtKB">
        <authorList>
            <consortium name="EnsemblMetazoa"/>
        </authorList>
    </citation>
    <scope>IDENTIFICATION</scope>
</reference>